<dbReference type="Pfam" id="PF00589">
    <property type="entry name" value="Phage_integrase"/>
    <property type="match status" value="1"/>
</dbReference>
<dbReference type="PANTHER" id="PTHR35617:SF3">
    <property type="entry name" value="CORE-BINDING (CB) DOMAIN-CONTAINING PROTEIN"/>
    <property type="match status" value="1"/>
</dbReference>
<protein>
    <recommendedName>
        <fullName evidence="2">Tyr recombinase domain-containing protein</fullName>
    </recommendedName>
</protein>
<evidence type="ECO:0000259" key="2">
    <source>
        <dbReference type="PROSITE" id="PS51898"/>
    </source>
</evidence>
<name>A0A0K8S7M1_LYGHE</name>
<dbReference type="SUPFAM" id="SSF56349">
    <property type="entry name" value="DNA breaking-rejoining enzymes"/>
    <property type="match status" value="1"/>
</dbReference>
<dbReference type="InterPro" id="IPR002104">
    <property type="entry name" value="Integrase_catalytic"/>
</dbReference>
<dbReference type="EMBL" id="GBRD01016539">
    <property type="protein sequence ID" value="JAG49287.1"/>
    <property type="molecule type" value="Transcribed_RNA"/>
</dbReference>
<dbReference type="InterPro" id="IPR013762">
    <property type="entry name" value="Integrase-like_cat_sf"/>
</dbReference>
<feature type="domain" description="Tyr recombinase" evidence="2">
    <location>
        <begin position="1"/>
        <end position="112"/>
    </location>
</feature>
<evidence type="ECO:0000256" key="1">
    <source>
        <dbReference type="ARBA" id="ARBA00023172"/>
    </source>
</evidence>
<dbReference type="GO" id="GO:0015074">
    <property type="term" value="P:DNA integration"/>
    <property type="evidence" value="ECO:0007669"/>
    <property type="project" value="InterPro"/>
</dbReference>
<organism evidence="3">
    <name type="scientific">Lygus hesperus</name>
    <name type="common">Western plant bug</name>
    <dbReference type="NCBI Taxonomy" id="30085"/>
    <lineage>
        <taxon>Eukaryota</taxon>
        <taxon>Metazoa</taxon>
        <taxon>Ecdysozoa</taxon>
        <taxon>Arthropoda</taxon>
        <taxon>Hexapoda</taxon>
        <taxon>Insecta</taxon>
        <taxon>Pterygota</taxon>
        <taxon>Neoptera</taxon>
        <taxon>Paraneoptera</taxon>
        <taxon>Hemiptera</taxon>
        <taxon>Heteroptera</taxon>
        <taxon>Panheteroptera</taxon>
        <taxon>Cimicomorpha</taxon>
        <taxon>Miridae</taxon>
        <taxon>Mirini</taxon>
        <taxon>Lygus</taxon>
    </lineage>
</organism>
<dbReference type="GO" id="GO:0003677">
    <property type="term" value="F:DNA binding"/>
    <property type="evidence" value="ECO:0007669"/>
    <property type="project" value="InterPro"/>
</dbReference>
<dbReference type="Gene3D" id="1.10.443.10">
    <property type="entry name" value="Intergrase catalytic core"/>
    <property type="match status" value="1"/>
</dbReference>
<evidence type="ECO:0000313" key="3">
    <source>
        <dbReference type="EMBL" id="JAG49287.1"/>
    </source>
</evidence>
<dbReference type="GO" id="GO:0006310">
    <property type="term" value="P:DNA recombination"/>
    <property type="evidence" value="ECO:0007669"/>
    <property type="project" value="UniProtKB-KW"/>
</dbReference>
<dbReference type="InterPro" id="IPR011010">
    <property type="entry name" value="DNA_brk_join_enz"/>
</dbReference>
<dbReference type="AlphaFoldDB" id="A0A0K8S7M1"/>
<accession>A0A0K8S7M1</accession>
<dbReference type="PROSITE" id="PS51898">
    <property type="entry name" value="TYR_RECOMBINASE"/>
    <property type="match status" value="1"/>
</dbReference>
<dbReference type="PANTHER" id="PTHR35617">
    <property type="entry name" value="PHAGE_INTEGRASE DOMAIN-CONTAINING PROTEIN"/>
    <property type="match status" value="1"/>
</dbReference>
<proteinExistence type="predicted"/>
<sequence>MKLYLQMTENFRRALSDPDNSQLFLCIAQPHRPISGATLGRWVKDVLKSAGIDVLQFSAYSTRHAAVSAAARRGLSLDTIFAAAGWSKKSNMFRQVYNRPLTATGDFAAAILSGNSANNFSP</sequence>
<keyword evidence="1" id="KW-0233">DNA recombination</keyword>
<reference evidence="3" key="1">
    <citation type="submission" date="2014-09" db="EMBL/GenBank/DDBJ databases">
        <authorList>
            <person name="Magalhaes I.L.F."/>
            <person name="Oliveira U."/>
            <person name="Santos F.R."/>
            <person name="Vidigal T.H.D.A."/>
            <person name="Brescovit A.D."/>
            <person name="Santos A.J."/>
        </authorList>
    </citation>
    <scope>NUCLEOTIDE SEQUENCE</scope>
</reference>